<reference evidence="2" key="1">
    <citation type="journal article" date="2023" name="BMC Genomics">
        <title>Chromosome-level genome assemblies of Cutaneotrichosporon spp. (Trichosporonales, Basidiomycota) reveal imbalanced evolution between nucleotide sequences and chromosome synteny.</title>
        <authorList>
            <person name="Kobayashi Y."/>
            <person name="Kayamori A."/>
            <person name="Aoki K."/>
            <person name="Shiwa Y."/>
            <person name="Matsutani M."/>
            <person name="Fujita N."/>
            <person name="Sugita T."/>
            <person name="Iwasaki W."/>
            <person name="Tanaka N."/>
            <person name="Takashima M."/>
        </authorList>
    </citation>
    <scope>NUCLEOTIDE SEQUENCE</scope>
    <source>
        <strain evidence="2">HIS016</strain>
    </source>
</reference>
<proteinExistence type="predicted"/>
<dbReference type="AlphaFoldDB" id="A0AAD3TS34"/>
<evidence type="ECO:0000313" key="3">
    <source>
        <dbReference type="Proteomes" id="UP001222932"/>
    </source>
</evidence>
<dbReference type="Proteomes" id="UP001222932">
    <property type="component" value="Unassembled WGS sequence"/>
</dbReference>
<evidence type="ECO:0000256" key="1">
    <source>
        <dbReference type="SAM" id="MobiDB-lite"/>
    </source>
</evidence>
<sequence>MTGTPTTPPPGFHHFGYSPMAMPMAPPMTPPMTPPVVPPMTPPLAPPLAPHLSPPMPMPMPMMTNPMPGTPPHFHRPVVPLHVPGSPPIPSPPHAHFASPIFAPKPRSHARYALEPARYVSEPYASPSGGNAKPLVKAEEVIPVYERIKAWRADVPNDGAQLAPELEEKYGMSRSSTKPQNSTKGSKHAKSTQANSCRREEAMPHTIASEMRPKLTHTKSAFSLRLPFSKK</sequence>
<organism evidence="2 3">
    <name type="scientific">Cutaneotrichosporon spelunceum</name>
    <dbReference type="NCBI Taxonomy" id="1672016"/>
    <lineage>
        <taxon>Eukaryota</taxon>
        <taxon>Fungi</taxon>
        <taxon>Dikarya</taxon>
        <taxon>Basidiomycota</taxon>
        <taxon>Agaricomycotina</taxon>
        <taxon>Tremellomycetes</taxon>
        <taxon>Trichosporonales</taxon>
        <taxon>Trichosporonaceae</taxon>
        <taxon>Cutaneotrichosporon</taxon>
    </lineage>
</organism>
<reference evidence="2" key="2">
    <citation type="submission" date="2023-06" db="EMBL/GenBank/DDBJ databases">
        <authorList>
            <person name="Kobayashi Y."/>
            <person name="Kayamori A."/>
            <person name="Aoki K."/>
            <person name="Shiwa Y."/>
            <person name="Fujita N."/>
            <person name="Sugita T."/>
            <person name="Iwasaki W."/>
            <person name="Tanaka N."/>
            <person name="Takashima M."/>
        </authorList>
    </citation>
    <scope>NUCLEOTIDE SEQUENCE</scope>
    <source>
        <strain evidence="2">HIS016</strain>
    </source>
</reference>
<gene>
    <name evidence="2" type="ORF">CspeluHIS016_0209570</name>
</gene>
<evidence type="ECO:0000313" key="2">
    <source>
        <dbReference type="EMBL" id="GMK55901.1"/>
    </source>
</evidence>
<protein>
    <submittedName>
        <fullName evidence="2">Uncharacterized protein</fullName>
    </submittedName>
</protein>
<feature type="region of interest" description="Disordered" evidence="1">
    <location>
        <begin position="166"/>
        <end position="231"/>
    </location>
</feature>
<feature type="compositionally biased region" description="Polar residues" evidence="1">
    <location>
        <begin position="173"/>
        <end position="184"/>
    </location>
</feature>
<keyword evidence="3" id="KW-1185">Reference proteome</keyword>
<name>A0AAD3TS34_9TREE</name>
<accession>A0AAD3TS34</accession>
<dbReference type="EMBL" id="BTCM01000002">
    <property type="protein sequence ID" value="GMK55901.1"/>
    <property type="molecule type" value="Genomic_DNA"/>
</dbReference>
<comment type="caution">
    <text evidence="2">The sequence shown here is derived from an EMBL/GenBank/DDBJ whole genome shotgun (WGS) entry which is preliminary data.</text>
</comment>